<reference evidence="1" key="1">
    <citation type="submission" date="2020-06" db="EMBL/GenBank/DDBJ databases">
        <authorList>
            <person name="Li T."/>
            <person name="Hu X."/>
            <person name="Zhang T."/>
            <person name="Song X."/>
            <person name="Zhang H."/>
            <person name="Dai N."/>
            <person name="Sheng W."/>
            <person name="Hou X."/>
            <person name="Wei L."/>
        </authorList>
    </citation>
    <scope>NUCLEOTIDE SEQUENCE</scope>
    <source>
        <strain evidence="1">KEN1</strain>
        <tissue evidence="1">Leaf</tissue>
    </source>
</reference>
<sequence>MPTSRVVNESHVCIISNHVCGTAASQEVIKASEAFWCARCHLPWRVVDGGPPSHERSKNLPSGKDEQIVEVLRHSCT</sequence>
<gene>
    <name evidence="1" type="ORF">Slati_0466700</name>
</gene>
<organism evidence="1">
    <name type="scientific">Sesamum latifolium</name>
    <dbReference type="NCBI Taxonomy" id="2727402"/>
    <lineage>
        <taxon>Eukaryota</taxon>
        <taxon>Viridiplantae</taxon>
        <taxon>Streptophyta</taxon>
        <taxon>Embryophyta</taxon>
        <taxon>Tracheophyta</taxon>
        <taxon>Spermatophyta</taxon>
        <taxon>Magnoliopsida</taxon>
        <taxon>eudicotyledons</taxon>
        <taxon>Gunneridae</taxon>
        <taxon>Pentapetalae</taxon>
        <taxon>asterids</taxon>
        <taxon>lamiids</taxon>
        <taxon>Lamiales</taxon>
        <taxon>Pedaliaceae</taxon>
        <taxon>Sesamum</taxon>
    </lineage>
</organism>
<name>A0AAW2XWN9_9LAMI</name>
<evidence type="ECO:0000313" key="1">
    <source>
        <dbReference type="EMBL" id="KAL0458395.1"/>
    </source>
</evidence>
<comment type="caution">
    <text evidence="1">The sequence shown here is derived from an EMBL/GenBank/DDBJ whole genome shotgun (WGS) entry which is preliminary data.</text>
</comment>
<dbReference type="EMBL" id="JACGWN010000002">
    <property type="protein sequence ID" value="KAL0458395.1"/>
    <property type="molecule type" value="Genomic_DNA"/>
</dbReference>
<accession>A0AAW2XWN9</accession>
<proteinExistence type="predicted"/>
<dbReference type="AlphaFoldDB" id="A0AAW2XWN9"/>
<reference evidence="1" key="2">
    <citation type="journal article" date="2024" name="Plant">
        <title>Genomic evolution and insights into agronomic trait innovations of Sesamum species.</title>
        <authorList>
            <person name="Miao H."/>
            <person name="Wang L."/>
            <person name="Qu L."/>
            <person name="Liu H."/>
            <person name="Sun Y."/>
            <person name="Le M."/>
            <person name="Wang Q."/>
            <person name="Wei S."/>
            <person name="Zheng Y."/>
            <person name="Lin W."/>
            <person name="Duan Y."/>
            <person name="Cao H."/>
            <person name="Xiong S."/>
            <person name="Wang X."/>
            <person name="Wei L."/>
            <person name="Li C."/>
            <person name="Ma Q."/>
            <person name="Ju M."/>
            <person name="Zhao R."/>
            <person name="Li G."/>
            <person name="Mu C."/>
            <person name="Tian Q."/>
            <person name="Mei H."/>
            <person name="Zhang T."/>
            <person name="Gao T."/>
            <person name="Zhang H."/>
        </authorList>
    </citation>
    <scope>NUCLEOTIDE SEQUENCE</scope>
    <source>
        <strain evidence="1">KEN1</strain>
    </source>
</reference>
<protein>
    <submittedName>
        <fullName evidence="1">Uncharacterized protein</fullName>
    </submittedName>
</protein>